<dbReference type="RefSeq" id="WP_244412086.1">
    <property type="nucleotide sequence ID" value="NZ_AP025564.1"/>
</dbReference>
<proteinExistence type="predicted"/>
<name>A0ABM7WHV2_9ACTN</name>
<dbReference type="SUPFAM" id="SSF53335">
    <property type="entry name" value="S-adenosyl-L-methionine-dependent methyltransferases"/>
    <property type="match status" value="1"/>
</dbReference>
<protein>
    <recommendedName>
        <fullName evidence="1">Methyltransferase domain-containing protein</fullName>
    </recommendedName>
</protein>
<feature type="domain" description="Methyltransferase" evidence="1">
    <location>
        <begin position="39"/>
        <end position="134"/>
    </location>
</feature>
<dbReference type="EMBL" id="AP025564">
    <property type="protein sequence ID" value="BDE95857.1"/>
    <property type="molecule type" value="Genomic_DNA"/>
</dbReference>
<gene>
    <name evidence="2" type="ORF">CE91St30_11900</name>
</gene>
<keyword evidence="3" id="KW-1185">Reference proteome</keyword>
<dbReference type="Pfam" id="PF13649">
    <property type="entry name" value="Methyltransf_25"/>
    <property type="match status" value="1"/>
</dbReference>
<dbReference type="InterPro" id="IPR029063">
    <property type="entry name" value="SAM-dependent_MTases_sf"/>
</dbReference>
<dbReference type="PANTHER" id="PTHR43591">
    <property type="entry name" value="METHYLTRANSFERASE"/>
    <property type="match status" value="1"/>
</dbReference>
<reference evidence="2 3" key="1">
    <citation type="submission" date="2022-01" db="EMBL/GenBank/DDBJ databases">
        <title>Novel bile acid biosynthetic pathways are enriched in the microbiome of centenarians.</title>
        <authorList>
            <person name="Sato Y."/>
            <person name="Atarashi K."/>
            <person name="Plichta R.D."/>
            <person name="Arai Y."/>
            <person name="Sasajima S."/>
            <person name="Kearney M.S."/>
            <person name="Suda W."/>
            <person name="Takeshita K."/>
            <person name="Sasaki T."/>
            <person name="Okamoto S."/>
            <person name="Skelly N.A."/>
            <person name="Okamura Y."/>
            <person name="Vlamakis H."/>
            <person name="Li Y."/>
            <person name="Tanoue T."/>
            <person name="Takei H."/>
            <person name="Nittono H."/>
            <person name="Narushima S."/>
            <person name="Irie J."/>
            <person name="Itoh H."/>
            <person name="Moriya K."/>
            <person name="Sugiura Y."/>
            <person name="Suematsu M."/>
            <person name="Moritoki N."/>
            <person name="Shibata S."/>
            <person name="Littman R.D."/>
            <person name="Fischbach A.M."/>
            <person name="Uwamino Y."/>
            <person name="Inoue T."/>
            <person name="Honda A."/>
            <person name="Hattori M."/>
            <person name="Murai T."/>
            <person name="Xavier J.R."/>
            <person name="Hirose N."/>
            <person name="Honda K."/>
        </authorList>
    </citation>
    <scope>NUCLEOTIDE SEQUENCE [LARGE SCALE GENOMIC DNA]</scope>
    <source>
        <strain evidence="2 3">CE91-St30</strain>
    </source>
</reference>
<dbReference type="InterPro" id="IPR041698">
    <property type="entry name" value="Methyltransf_25"/>
</dbReference>
<evidence type="ECO:0000313" key="2">
    <source>
        <dbReference type="EMBL" id="BDE95857.1"/>
    </source>
</evidence>
<dbReference type="CDD" id="cd02440">
    <property type="entry name" value="AdoMet_MTases"/>
    <property type="match status" value="1"/>
</dbReference>
<dbReference type="Gene3D" id="3.40.50.150">
    <property type="entry name" value="Vaccinia Virus protein VP39"/>
    <property type="match status" value="1"/>
</dbReference>
<dbReference type="Proteomes" id="UP001320544">
    <property type="component" value="Chromosome"/>
</dbReference>
<organism evidence="2 3">
    <name type="scientific">Raoultibacter timonensis</name>
    <dbReference type="NCBI Taxonomy" id="1907662"/>
    <lineage>
        <taxon>Bacteria</taxon>
        <taxon>Bacillati</taxon>
        <taxon>Actinomycetota</taxon>
        <taxon>Coriobacteriia</taxon>
        <taxon>Eggerthellales</taxon>
        <taxon>Eggerthellaceae</taxon>
        <taxon>Raoultibacter</taxon>
    </lineage>
</organism>
<evidence type="ECO:0000259" key="1">
    <source>
        <dbReference type="Pfam" id="PF13649"/>
    </source>
</evidence>
<accession>A0ABM7WHV2</accession>
<evidence type="ECO:0000313" key="3">
    <source>
        <dbReference type="Proteomes" id="UP001320544"/>
    </source>
</evidence>
<sequence length="213" mass="23018">METEGFPYDEIAEKFFSPIYPVIAEAILEKTGVGSGRLLDLGCGGGHLGFELLKRGNYSTAVFADANPEALKATERRGFERGFGSVMKTSLQDACALDLPEESFDLIVSRGSMPFWDDQIAAFSGIYDLLAPGGWAYIGGGLGNAQLGDEIKRAMAEARNATGGEGPRCFDRKNSKALADEEYRALFAHTDADLVIINNDDEGHWIILSKPTA</sequence>